<evidence type="ECO:0000259" key="5">
    <source>
        <dbReference type="SMART" id="SM00478"/>
    </source>
</evidence>
<keyword evidence="7" id="KW-1185">Reference proteome</keyword>
<dbReference type="SUPFAM" id="SSF48150">
    <property type="entry name" value="DNA-glycosylase"/>
    <property type="match status" value="1"/>
</dbReference>
<accession>A0A7K1FNY0</accession>
<keyword evidence="3" id="KW-0227">DNA damage</keyword>
<protein>
    <recommendedName>
        <fullName evidence="2">DNA-3-methyladenine glycosylase II</fullName>
        <ecNumber evidence="2">3.2.2.21</ecNumber>
    </recommendedName>
</protein>
<dbReference type="EMBL" id="WLYK01000005">
    <property type="protein sequence ID" value="MTD15019.1"/>
    <property type="molecule type" value="Genomic_DNA"/>
</dbReference>
<dbReference type="GO" id="GO:0008725">
    <property type="term" value="F:DNA-3-methyladenine glycosylase activity"/>
    <property type="evidence" value="ECO:0007669"/>
    <property type="project" value="TreeGrafter"/>
</dbReference>
<evidence type="ECO:0000313" key="7">
    <source>
        <dbReference type="Proteomes" id="UP000460221"/>
    </source>
</evidence>
<evidence type="ECO:0000256" key="3">
    <source>
        <dbReference type="ARBA" id="ARBA00022763"/>
    </source>
</evidence>
<keyword evidence="4" id="KW-0234">DNA repair</keyword>
<dbReference type="RefSeq" id="WP_154769000.1">
    <property type="nucleotide sequence ID" value="NZ_WLYK01000005.1"/>
</dbReference>
<evidence type="ECO:0000256" key="2">
    <source>
        <dbReference type="ARBA" id="ARBA00012000"/>
    </source>
</evidence>
<reference evidence="6 7" key="1">
    <citation type="submission" date="2019-11" db="EMBL/GenBank/DDBJ databases">
        <authorList>
            <person name="Jiang L.-Q."/>
        </authorList>
    </citation>
    <scope>NUCLEOTIDE SEQUENCE [LARGE SCALE GENOMIC DNA]</scope>
    <source>
        <strain evidence="6 7">YIM 132087</strain>
    </source>
</reference>
<dbReference type="Gene3D" id="1.10.340.30">
    <property type="entry name" value="Hypothetical protein, domain 2"/>
    <property type="match status" value="1"/>
</dbReference>
<name>A0A7K1FNY0_9ACTN</name>
<dbReference type="GO" id="GO:0032131">
    <property type="term" value="F:alkylated DNA binding"/>
    <property type="evidence" value="ECO:0007669"/>
    <property type="project" value="TreeGrafter"/>
</dbReference>
<evidence type="ECO:0000256" key="4">
    <source>
        <dbReference type="ARBA" id="ARBA00023204"/>
    </source>
</evidence>
<evidence type="ECO:0000256" key="1">
    <source>
        <dbReference type="ARBA" id="ARBA00000086"/>
    </source>
</evidence>
<organism evidence="6 7">
    <name type="scientific">Nakamurella alba</name>
    <dbReference type="NCBI Taxonomy" id="2665158"/>
    <lineage>
        <taxon>Bacteria</taxon>
        <taxon>Bacillati</taxon>
        <taxon>Actinomycetota</taxon>
        <taxon>Actinomycetes</taxon>
        <taxon>Nakamurellales</taxon>
        <taxon>Nakamurellaceae</taxon>
        <taxon>Nakamurella</taxon>
    </lineage>
</organism>
<comment type="catalytic activity">
    <reaction evidence="1">
        <text>Hydrolysis of alkylated DNA, releasing 3-methyladenine, 3-methylguanine, 7-methylguanine and 7-methyladenine.</text>
        <dbReference type="EC" id="3.2.2.21"/>
    </reaction>
</comment>
<dbReference type="Proteomes" id="UP000460221">
    <property type="component" value="Unassembled WGS sequence"/>
</dbReference>
<dbReference type="PANTHER" id="PTHR43003:SF13">
    <property type="entry name" value="DNA-3-METHYLADENINE GLYCOSYLASE 2"/>
    <property type="match status" value="1"/>
</dbReference>
<feature type="domain" description="HhH-GPD" evidence="5">
    <location>
        <begin position="132"/>
        <end position="279"/>
    </location>
</feature>
<gene>
    <name evidence="6" type="ORF">GIS00_13830</name>
</gene>
<dbReference type="GO" id="GO:0006307">
    <property type="term" value="P:DNA alkylation repair"/>
    <property type="evidence" value="ECO:0007669"/>
    <property type="project" value="TreeGrafter"/>
</dbReference>
<evidence type="ECO:0000313" key="6">
    <source>
        <dbReference type="EMBL" id="MTD15019.1"/>
    </source>
</evidence>
<dbReference type="GO" id="GO:0043916">
    <property type="term" value="F:DNA-7-methylguanine glycosylase activity"/>
    <property type="evidence" value="ECO:0007669"/>
    <property type="project" value="TreeGrafter"/>
</dbReference>
<dbReference type="GO" id="GO:0006285">
    <property type="term" value="P:base-excision repair, AP site formation"/>
    <property type="evidence" value="ECO:0007669"/>
    <property type="project" value="TreeGrafter"/>
</dbReference>
<sequence length="285" mass="30868">MSRHHVTLDVVGPWSLETSRTFWKGFLPAALPPGEQQDTSISTVFRVDADWSAASAVVHQQGTRAAIVVTGDGDLDAAAAQVARFLSLDIDGTAWPDVADRDPVIRRAQAELPGLRPCGFHSPYEAAAWAVLSQRIRIRQAAVLRAGVIERHGDGGAFPSPARLRGLDLDLPGRKTEYLHAVAEAALDGRLDGAALRDADPDTAARDLLSIKGIGPFAAELVVLRGANHPDGVPHHEGRLEAEVEEQYGPGRTVDEVSENWRPFRTWAAVHLRALREQRTGEIFG</sequence>
<dbReference type="InterPro" id="IPR011257">
    <property type="entry name" value="DNA_glycosylase"/>
</dbReference>
<comment type="caution">
    <text evidence="6">The sequence shown here is derived from an EMBL/GenBank/DDBJ whole genome shotgun (WGS) entry which is preliminary data.</text>
</comment>
<dbReference type="GO" id="GO:0005737">
    <property type="term" value="C:cytoplasm"/>
    <property type="evidence" value="ECO:0007669"/>
    <property type="project" value="TreeGrafter"/>
</dbReference>
<dbReference type="EC" id="3.2.2.21" evidence="2"/>
<dbReference type="InterPro" id="IPR051912">
    <property type="entry name" value="Alkylbase_DNA_Glycosylase/TA"/>
</dbReference>
<dbReference type="GO" id="GO:0032993">
    <property type="term" value="C:protein-DNA complex"/>
    <property type="evidence" value="ECO:0007669"/>
    <property type="project" value="TreeGrafter"/>
</dbReference>
<dbReference type="PANTHER" id="PTHR43003">
    <property type="entry name" value="DNA-3-METHYLADENINE GLYCOSYLASE"/>
    <property type="match status" value="1"/>
</dbReference>
<dbReference type="InterPro" id="IPR003265">
    <property type="entry name" value="HhH-GPD_domain"/>
</dbReference>
<proteinExistence type="predicted"/>
<dbReference type="AlphaFoldDB" id="A0A7K1FNY0"/>
<dbReference type="SMART" id="SM00478">
    <property type="entry name" value="ENDO3c"/>
    <property type="match status" value="1"/>
</dbReference>